<dbReference type="InterPro" id="IPR021139">
    <property type="entry name" value="NYN"/>
</dbReference>
<dbReference type="CDD" id="cd10910">
    <property type="entry name" value="PIN_limkain_b1_N_like"/>
    <property type="match status" value="1"/>
</dbReference>
<evidence type="ECO:0000256" key="1">
    <source>
        <dbReference type="SAM" id="MobiDB-lite"/>
    </source>
</evidence>
<feature type="compositionally biased region" description="Polar residues" evidence="1">
    <location>
        <begin position="307"/>
        <end position="318"/>
    </location>
</feature>
<feature type="compositionally biased region" description="Low complexity" evidence="1">
    <location>
        <begin position="263"/>
        <end position="276"/>
    </location>
</feature>
<dbReference type="Gene3D" id="3.40.50.1010">
    <property type="entry name" value="5'-nuclease"/>
    <property type="match status" value="1"/>
</dbReference>
<evidence type="ECO:0000313" key="4">
    <source>
        <dbReference type="EnsemblPlants" id="OGLUM07G23630.1"/>
    </source>
</evidence>
<dbReference type="InterPro" id="IPR056042">
    <property type="entry name" value="DUF7625"/>
</dbReference>
<dbReference type="GO" id="GO:0010468">
    <property type="term" value="P:regulation of gene expression"/>
    <property type="evidence" value="ECO:0007669"/>
    <property type="project" value="InterPro"/>
</dbReference>
<evidence type="ECO:0000259" key="3">
    <source>
        <dbReference type="Pfam" id="PF24620"/>
    </source>
</evidence>
<reference evidence="4" key="2">
    <citation type="submission" date="2018-05" db="EMBL/GenBank/DDBJ databases">
        <title>OgluRS3 (Oryza glumaepatula Reference Sequence Version 3).</title>
        <authorList>
            <person name="Zhang J."/>
            <person name="Kudrna D."/>
            <person name="Lee S."/>
            <person name="Talag J."/>
            <person name="Welchert J."/>
            <person name="Wing R.A."/>
        </authorList>
    </citation>
    <scope>NUCLEOTIDE SEQUENCE [LARGE SCALE GENOMIC DNA]</scope>
</reference>
<feature type="compositionally biased region" description="Low complexity" evidence="1">
    <location>
        <begin position="338"/>
        <end position="351"/>
    </location>
</feature>
<dbReference type="STRING" id="40148.A0A0E0AN81"/>
<reference evidence="4" key="1">
    <citation type="submission" date="2015-04" db="UniProtKB">
        <authorList>
            <consortium name="EnsemblPlants"/>
        </authorList>
    </citation>
    <scope>IDENTIFICATION</scope>
</reference>
<keyword evidence="5" id="KW-1185">Reference proteome</keyword>
<feature type="region of interest" description="Disordered" evidence="1">
    <location>
        <begin position="133"/>
        <end position="158"/>
    </location>
</feature>
<feature type="compositionally biased region" description="Polar residues" evidence="1">
    <location>
        <begin position="448"/>
        <end position="458"/>
    </location>
</feature>
<feature type="domain" description="DUF7625" evidence="3">
    <location>
        <begin position="551"/>
        <end position="644"/>
    </location>
</feature>
<feature type="domain" description="NYN" evidence="2">
    <location>
        <begin position="156"/>
        <end position="226"/>
    </location>
</feature>
<accession>A0A0E0AN81</accession>
<name>A0A0E0AN81_9ORYZ</name>
<sequence length="735" mass="79078">MAEYATAKTSVWWDIENCQVPRACDPNLIAQNMSSALAAAGYTGPVSISAYGDIGRIGNAVTHALSSTGISLNHVPAAGARHGGAQRRRLGGRRRRGVGGAVAVVVEDVVEVQPHLLARLVVAPDEPPAAAAAAIGDARRAKEADEEEDDRGDQRWLGPSIKDASDKKILVDMLFWAIDNPPPANYLLISGDRDFSNALHKLTMRRYNILLAQPPNVSQALTAAAKSVWLWKSLVAGEPPLAESPYVSSTASGNMVELDKSKNINSDSSDTTTDTNPQNGLQSDHQKGGNGKADKQSKVKQPRRNQSDNVSKPASNEENSVEVADNSKEYTTDHPTQSSMPSSSSSSSSESQDGAKVNQSSKPKVQPFSLPKKPAKSAHCHQKTAPHDFFNSKKSGASAESAAKNGTPDSGNGGGYNPKHHKPHTSQSPRPQNSNTHPHSGSGIFHHTLSSQRTNSCPPSAGHNGAPTAPLQSWPSAPPYHSPPVNYPDLNPINISGYPRGIHDNQGVNMNYHPNHSGSPHNVQPAYNSYRPPTPPSMPSNMQNAGQWGVNPGYPQPSSDPQGLIRNILGALEVLKTEKIPPIEQHISDCIRYGEANLPNFDVKKALELAIQHQAIVLKMLGPMSFYLGKNQNLWKCVNIMDINAKYPKDTFDAVHRFISSTSGSSAIKNSRSKYQAAIVLKNRCLKHLALGEVLQILYIIINTKKWFVPHSSGWQPLSFNIIVVDATTGAGGKA</sequence>
<protein>
    <recommendedName>
        <fullName evidence="6">NYN domain-containing protein</fullName>
    </recommendedName>
</protein>
<evidence type="ECO:0008006" key="6">
    <source>
        <dbReference type="Google" id="ProtNLM"/>
    </source>
</evidence>
<feature type="region of interest" description="Disordered" evidence="1">
    <location>
        <begin position="497"/>
        <end position="526"/>
    </location>
</feature>
<dbReference type="PANTHER" id="PTHR14379:SF3">
    <property type="entry name" value="MEIOSIS REGULATOR AND MRNA STABILITY FACTOR 1"/>
    <property type="match status" value="1"/>
</dbReference>
<feature type="domain" description="NYN" evidence="2">
    <location>
        <begin position="8"/>
        <end position="78"/>
    </location>
</feature>
<dbReference type="Pfam" id="PF01936">
    <property type="entry name" value="NYN"/>
    <property type="match status" value="2"/>
</dbReference>
<feature type="compositionally biased region" description="Low complexity" evidence="1">
    <location>
        <begin position="392"/>
        <end position="404"/>
    </location>
</feature>
<dbReference type="GO" id="GO:0004540">
    <property type="term" value="F:RNA nuclease activity"/>
    <property type="evidence" value="ECO:0007669"/>
    <property type="project" value="InterPro"/>
</dbReference>
<dbReference type="AlphaFoldDB" id="A0A0E0AN81"/>
<dbReference type="PANTHER" id="PTHR14379">
    <property type="entry name" value="LIMKAIN B LKAP"/>
    <property type="match status" value="1"/>
</dbReference>
<evidence type="ECO:0000313" key="5">
    <source>
        <dbReference type="Proteomes" id="UP000026961"/>
    </source>
</evidence>
<feature type="compositionally biased region" description="Polar residues" evidence="1">
    <location>
        <begin position="425"/>
        <end position="439"/>
    </location>
</feature>
<dbReference type="Pfam" id="PF24620">
    <property type="entry name" value="DUF7625"/>
    <property type="match status" value="1"/>
</dbReference>
<feature type="compositionally biased region" description="Basic and acidic residues" evidence="1">
    <location>
        <begin position="284"/>
        <end position="297"/>
    </location>
</feature>
<evidence type="ECO:0000259" key="2">
    <source>
        <dbReference type="Pfam" id="PF01936"/>
    </source>
</evidence>
<dbReference type="EnsemblPlants" id="OGLUM07G23630.1">
    <property type="protein sequence ID" value="OGLUM07G23630.1"/>
    <property type="gene ID" value="OGLUM07G23630"/>
</dbReference>
<proteinExistence type="predicted"/>
<feature type="region of interest" description="Disordered" evidence="1">
    <location>
        <begin position="261"/>
        <end position="482"/>
    </location>
</feature>
<dbReference type="eggNOG" id="ENOG502QWNR">
    <property type="taxonomic scope" value="Eukaryota"/>
</dbReference>
<feature type="compositionally biased region" description="Polar residues" evidence="1">
    <location>
        <begin position="506"/>
        <end position="526"/>
    </location>
</feature>
<organism evidence="4">
    <name type="scientific">Oryza glumipatula</name>
    <dbReference type="NCBI Taxonomy" id="40148"/>
    <lineage>
        <taxon>Eukaryota</taxon>
        <taxon>Viridiplantae</taxon>
        <taxon>Streptophyta</taxon>
        <taxon>Embryophyta</taxon>
        <taxon>Tracheophyta</taxon>
        <taxon>Spermatophyta</taxon>
        <taxon>Magnoliopsida</taxon>
        <taxon>Liliopsida</taxon>
        <taxon>Poales</taxon>
        <taxon>Poaceae</taxon>
        <taxon>BOP clade</taxon>
        <taxon>Oryzoideae</taxon>
        <taxon>Oryzeae</taxon>
        <taxon>Oryzinae</taxon>
        <taxon>Oryza</taxon>
    </lineage>
</organism>
<dbReference type="Proteomes" id="UP000026961">
    <property type="component" value="Chromosome 7"/>
</dbReference>
<dbReference type="GO" id="GO:0005777">
    <property type="term" value="C:peroxisome"/>
    <property type="evidence" value="ECO:0007669"/>
    <property type="project" value="InterPro"/>
</dbReference>
<dbReference type="Gramene" id="OGLUM07G23630.1">
    <property type="protein sequence ID" value="OGLUM07G23630.1"/>
    <property type="gene ID" value="OGLUM07G23630"/>
</dbReference>
<feature type="compositionally biased region" description="Basic residues" evidence="1">
    <location>
        <begin position="373"/>
        <end position="384"/>
    </location>
</feature>
<dbReference type="InterPro" id="IPR024768">
    <property type="entry name" value="Marf1"/>
</dbReference>